<protein>
    <recommendedName>
        <fullName evidence="3">NETI motif-containing protein</fullName>
    </recommendedName>
</protein>
<comment type="caution">
    <text evidence="1">The sequence shown here is derived from an EMBL/GenBank/DDBJ whole genome shotgun (WGS) entry which is preliminary data.</text>
</comment>
<proteinExistence type="predicted"/>
<sequence length="73" mass="8875">MAKKTIWVEMEENETPEQCITRIEQMGYKPIVRKEEPVFQYFNGEITYFRQKVKFKAELLEEKTKNEKNTNIK</sequence>
<dbReference type="AlphaFoldDB" id="A0A840PWF1"/>
<dbReference type="RefSeq" id="WP_016838772.1">
    <property type="nucleotide sequence ID" value="NZ_JACHGZ010000013.1"/>
</dbReference>
<reference evidence="1 2" key="1">
    <citation type="submission" date="2020-08" db="EMBL/GenBank/DDBJ databases">
        <title>Genomic Encyclopedia of Type Strains, Phase IV (KMG-IV): sequencing the most valuable type-strain genomes for metagenomic binning, comparative biology and taxonomic classification.</title>
        <authorList>
            <person name="Goeker M."/>
        </authorList>
    </citation>
    <scope>NUCLEOTIDE SEQUENCE [LARGE SCALE GENOMIC DNA]</scope>
    <source>
        <strain evidence="1 2">DSM 10633</strain>
    </source>
</reference>
<dbReference type="InterPro" id="IPR025930">
    <property type="entry name" value="NETI"/>
</dbReference>
<dbReference type="Pfam" id="PF14044">
    <property type="entry name" value="NETI"/>
    <property type="match status" value="1"/>
</dbReference>
<name>A0A840PWF1_URETH</name>
<dbReference type="EMBL" id="JACHGZ010000013">
    <property type="protein sequence ID" value="MBB5149051.1"/>
    <property type="molecule type" value="Genomic_DNA"/>
</dbReference>
<evidence type="ECO:0000313" key="2">
    <source>
        <dbReference type="Proteomes" id="UP000557217"/>
    </source>
</evidence>
<accession>A0A840PWF1</accession>
<evidence type="ECO:0000313" key="1">
    <source>
        <dbReference type="EMBL" id="MBB5149051.1"/>
    </source>
</evidence>
<keyword evidence="2" id="KW-1185">Reference proteome</keyword>
<dbReference type="Proteomes" id="UP000557217">
    <property type="component" value="Unassembled WGS sequence"/>
</dbReference>
<evidence type="ECO:0008006" key="3">
    <source>
        <dbReference type="Google" id="ProtNLM"/>
    </source>
</evidence>
<gene>
    <name evidence="1" type="ORF">HNR36_001437</name>
</gene>
<organism evidence="1 2">
    <name type="scientific">Ureibacillus thermosphaericus</name>
    <dbReference type="NCBI Taxonomy" id="51173"/>
    <lineage>
        <taxon>Bacteria</taxon>
        <taxon>Bacillati</taxon>
        <taxon>Bacillota</taxon>
        <taxon>Bacilli</taxon>
        <taxon>Bacillales</taxon>
        <taxon>Caryophanaceae</taxon>
        <taxon>Ureibacillus</taxon>
    </lineage>
</organism>